<keyword evidence="9" id="KW-0968">Cytoplasmic vesicle</keyword>
<dbReference type="SUPFAM" id="SSF50156">
    <property type="entry name" value="PDZ domain-like"/>
    <property type="match status" value="1"/>
</dbReference>
<gene>
    <name evidence="11" type="ORF">GW7_01647</name>
</gene>
<dbReference type="PROSITE" id="PS50106">
    <property type="entry name" value="PDZ"/>
    <property type="match status" value="1"/>
</dbReference>
<protein>
    <submittedName>
        <fullName evidence="11">Rho GTPase-activating protein 21</fullName>
    </submittedName>
</protein>
<dbReference type="SMART" id="SM00228">
    <property type="entry name" value="PDZ"/>
    <property type="match status" value="1"/>
</dbReference>
<dbReference type="GO" id="GO:0051645">
    <property type="term" value="P:Golgi localization"/>
    <property type="evidence" value="ECO:0007669"/>
    <property type="project" value="TreeGrafter"/>
</dbReference>
<sequence length="121" mass="13113">MDTIFVKQVKEEGPAFESGLCTGDRIIEVNGESVIGKTYSQVMALIQNGGTTLELRVIPKDEDILQEAYSQDAYLKDSEAYSGNAQNIPEPPPICYPWLPPAPSAMAQPAEVSPPDSSLNK</sequence>
<evidence type="ECO:0000313" key="11">
    <source>
        <dbReference type="EMBL" id="EHB11926.1"/>
    </source>
</evidence>
<name>G5BRL6_HETGA</name>
<evidence type="ECO:0000256" key="6">
    <source>
        <dbReference type="ARBA" id="ARBA00022949"/>
    </source>
</evidence>
<dbReference type="Pfam" id="PF17820">
    <property type="entry name" value="PDZ_6"/>
    <property type="match status" value="1"/>
</dbReference>
<evidence type="ECO:0000256" key="8">
    <source>
        <dbReference type="ARBA" id="ARBA00023212"/>
    </source>
</evidence>
<organism evidence="11 12">
    <name type="scientific">Heterocephalus glaber</name>
    <name type="common">Naked mole rat</name>
    <dbReference type="NCBI Taxonomy" id="10181"/>
    <lineage>
        <taxon>Eukaryota</taxon>
        <taxon>Metazoa</taxon>
        <taxon>Chordata</taxon>
        <taxon>Craniata</taxon>
        <taxon>Vertebrata</taxon>
        <taxon>Euteleostomi</taxon>
        <taxon>Mammalia</taxon>
        <taxon>Eutheria</taxon>
        <taxon>Euarchontoglires</taxon>
        <taxon>Glires</taxon>
        <taxon>Rodentia</taxon>
        <taxon>Hystricomorpha</taxon>
        <taxon>Bathyergidae</taxon>
        <taxon>Heterocephalus</taxon>
    </lineage>
</organism>
<comment type="subcellular location">
    <subcellularLocation>
        <location evidence="4">Cell junction</location>
    </subcellularLocation>
    <subcellularLocation>
        <location evidence="3">Cytoplasm</location>
        <location evidence="3">Cytoskeleton</location>
    </subcellularLocation>
    <subcellularLocation>
        <location evidence="1">Cytoplasmic vesicle membrane</location>
    </subcellularLocation>
    <subcellularLocation>
        <location evidence="2">Membrane</location>
        <topology evidence="2">Peripheral membrane protein</topology>
    </subcellularLocation>
</comment>
<dbReference type="PANTHER" id="PTHR23175">
    <property type="entry name" value="PDZ DOMAIN-CONTAINING PROTEIN"/>
    <property type="match status" value="1"/>
</dbReference>
<feature type="domain" description="PDZ" evidence="10">
    <location>
        <begin position="1"/>
        <end position="61"/>
    </location>
</feature>
<accession>G5BRL6</accession>
<evidence type="ECO:0000256" key="5">
    <source>
        <dbReference type="ARBA" id="ARBA00022490"/>
    </source>
</evidence>
<dbReference type="PANTHER" id="PTHR23175:SF16">
    <property type="entry name" value="RHO GTPASE-ACTIVATING PROTEIN 21"/>
    <property type="match status" value="1"/>
</dbReference>
<evidence type="ECO:0000256" key="4">
    <source>
        <dbReference type="ARBA" id="ARBA00004282"/>
    </source>
</evidence>
<evidence type="ECO:0000256" key="2">
    <source>
        <dbReference type="ARBA" id="ARBA00004170"/>
    </source>
</evidence>
<reference evidence="11 12" key="1">
    <citation type="journal article" date="2011" name="Nature">
        <title>Genome sequencing reveals insights into physiology and longevity of the naked mole rat.</title>
        <authorList>
            <person name="Kim E.B."/>
            <person name="Fang X."/>
            <person name="Fushan A.A."/>
            <person name="Huang Z."/>
            <person name="Lobanov A.V."/>
            <person name="Han L."/>
            <person name="Marino S.M."/>
            <person name="Sun X."/>
            <person name="Turanov A.A."/>
            <person name="Yang P."/>
            <person name="Yim S.H."/>
            <person name="Zhao X."/>
            <person name="Kasaikina M.V."/>
            <person name="Stoletzki N."/>
            <person name="Peng C."/>
            <person name="Polak P."/>
            <person name="Xiong Z."/>
            <person name="Kiezun A."/>
            <person name="Zhu Y."/>
            <person name="Chen Y."/>
            <person name="Kryukov G.V."/>
            <person name="Zhang Q."/>
            <person name="Peshkin L."/>
            <person name="Yang L."/>
            <person name="Bronson R.T."/>
            <person name="Buffenstein R."/>
            <person name="Wang B."/>
            <person name="Han C."/>
            <person name="Li Q."/>
            <person name="Chen L."/>
            <person name="Zhao W."/>
            <person name="Sunyaev S.R."/>
            <person name="Park T.J."/>
            <person name="Zhang G."/>
            <person name="Wang J."/>
            <person name="Gladyshev V.N."/>
        </authorList>
    </citation>
    <scope>NUCLEOTIDE SEQUENCE [LARGE SCALE GENOMIC DNA]</scope>
</reference>
<dbReference type="InterPro" id="IPR041489">
    <property type="entry name" value="PDZ_6"/>
</dbReference>
<dbReference type="GO" id="GO:0070161">
    <property type="term" value="C:anchoring junction"/>
    <property type="evidence" value="ECO:0007669"/>
    <property type="project" value="UniProtKB-SubCell"/>
</dbReference>
<evidence type="ECO:0000256" key="7">
    <source>
        <dbReference type="ARBA" id="ARBA00023136"/>
    </source>
</evidence>
<dbReference type="GO" id="GO:0030659">
    <property type="term" value="C:cytoplasmic vesicle membrane"/>
    <property type="evidence" value="ECO:0007669"/>
    <property type="project" value="UniProtKB-SubCell"/>
</dbReference>
<evidence type="ECO:0000259" key="10">
    <source>
        <dbReference type="PROSITE" id="PS50106"/>
    </source>
</evidence>
<dbReference type="InterPro" id="IPR036034">
    <property type="entry name" value="PDZ_sf"/>
</dbReference>
<dbReference type="InterPro" id="IPR001478">
    <property type="entry name" value="PDZ"/>
</dbReference>
<dbReference type="Proteomes" id="UP000006813">
    <property type="component" value="Unassembled WGS sequence"/>
</dbReference>
<evidence type="ECO:0000313" key="12">
    <source>
        <dbReference type="Proteomes" id="UP000006813"/>
    </source>
</evidence>
<evidence type="ECO:0000256" key="1">
    <source>
        <dbReference type="ARBA" id="ARBA00004156"/>
    </source>
</evidence>
<dbReference type="STRING" id="10181.G5BRL6"/>
<keyword evidence="5" id="KW-0963">Cytoplasm</keyword>
<evidence type="ECO:0000256" key="3">
    <source>
        <dbReference type="ARBA" id="ARBA00004245"/>
    </source>
</evidence>
<dbReference type="GO" id="GO:0005856">
    <property type="term" value="C:cytoskeleton"/>
    <property type="evidence" value="ECO:0007669"/>
    <property type="project" value="UniProtKB-SubCell"/>
</dbReference>
<keyword evidence="8" id="KW-0206">Cytoskeleton</keyword>
<evidence type="ECO:0000256" key="9">
    <source>
        <dbReference type="ARBA" id="ARBA00023329"/>
    </source>
</evidence>
<dbReference type="AlphaFoldDB" id="G5BRL6"/>
<proteinExistence type="predicted"/>
<dbReference type="Gene3D" id="2.30.42.10">
    <property type="match status" value="1"/>
</dbReference>
<dbReference type="EMBL" id="JH171546">
    <property type="protein sequence ID" value="EHB11926.1"/>
    <property type="molecule type" value="Genomic_DNA"/>
</dbReference>
<keyword evidence="6" id="KW-0965">Cell junction</keyword>
<keyword evidence="7" id="KW-0472">Membrane</keyword>
<dbReference type="InParanoid" id="G5BRL6"/>